<feature type="domain" description="SCAN box" evidence="3">
    <location>
        <begin position="39"/>
        <end position="114"/>
    </location>
</feature>
<dbReference type="Ensembl" id="ENSCSRT00000012427.1">
    <property type="protein sequence ID" value="ENSCSRP00000011960.1"/>
    <property type="gene ID" value="ENSCSRG00000008964.1"/>
</dbReference>
<keyword evidence="5" id="KW-1185">Reference proteome</keyword>
<dbReference type="PROSITE" id="PS50804">
    <property type="entry name" value="SCAN_BOX"/>
    <property type="match status" value="1"/>
</dbReference>
<reference evidence="4" key="1">
    <citation type="submission" date="2025-08" db="UniProtKB">
        <authorList>
            <consortium name="Ensembl"/>
        </authorList>
    </citation>
    <scope>IDENTIFICATION</scope>
</reference>
<evidence type="ECO:0000259" key="3">
    <source>
        <dbReference type="PROSITE" id="PS50804"/>
    </source>
</evidence>
<dbReference type="SMART" id="SM00431">
    <property type="entry name" value="SCAN"/>
    <property type="match status" value="1"/>
</dbReference>
<name>A0A8C3SCK7_CHESE</name>
<dbReference type="InterPro" id="IPR038269">
    <property type="entry name" value="SCAN_sf"/>
</dbReference>
<evidence type="ECO:0000313" key="5">
    <source>
        <dbReference type="Proteomes" id="UP000694403"/>
    </source>
</evidence>
<dbReference type="InterPro" id="IPR003309">
    <property type="entry name" value="SCAN_dom"/>
</dbReference>
<organism evidence="4 5">
    <name type="scientific">Chelydra serpentina</name>
    <name type="common">Snapping turtle</name>
    <name type="synonym">Testudo serpentina</name>
    <dbReference type="NCBI Taxonomy" id="8475"/>
    <lineage>
        <taxon>Eukaryota</taxon>
        <taxon>Metazoa</taxon>
        <taxon>Chordata</taxon>
        <taxon>Craniata</taxon>
        <taxon>Vertebrata</taxon>
        <taxon>Euteleostomi</taxon>
        <taxon>Archelosauria</taxon>
        <taxon>Testudinata</taxon>
        <taxon>Testudines</taxon>
        <taxon>Cryptodira</taxon>
        <taxon>Durocryptodira</taxon>
        <taxon>Americhelydia</taxon>
        <taxon>Chelydroidea</taxon>
        <taxon>Chelydridae</taxon>
        <taxon>Chelydra</taxon>
    </lineage>
</organism>
<keyword evidence="1" id="KW-0539">Nucleus</keyword>
<evidence type="ECO:0000313" key="4">
    <source>
        <dbReference type="Ensembl" id="ENSCSRP00000011960.1"/>
    </source>
</evidence>
<dbReference type="InterPro" id="IPR050916">
    <property type="entry name" value="SCAN-C2H2_zinc_finger"/>
</dbReference>
<dbReference type="PANTHER" id="PTHR45935:SF15">
    <property type="entry name" value="SCAN BOX DOMAIN-CONTAINING PROTEIN"/>
    <property type="match status" value="1"/>
</dbReference>
<protein>
    <recommendedName>
        <fullName evidence="3">SCAN box domain-containing protein</fullName>
    </recommendedName>
</protein>
<dbReference type="AlphaFoldDB" id="A0A8C3SCK7"/>
<dbReference type="Pfam" id="PF02023">
    <property type="entry name" value="SCAN"/>
    <property type="match status" value="1"/>
</dbReference>
<feature type="region of interest" description="Disordered" evidence="2">
    <location>
        <begin position="1"/>
        <end position="20"/>
    </location>
</feature>
<proteinExistence type="predicted"/>
<dbReference type="PANTHER" id="PTHR45935">
    <property type="entry name" value="PROTEIN ZBED8-RELATED"/>
    <property type="match status" value="1"/>
</dbReference>
<feature type="region of interest" description="Disordered" evidence="2">
    <location>
        <begin position="133"/>
        <end position="153"/>
    </location>
</feature>
<dbReference type="Gene3D" id="1.10.4020.10">
    <property type="entry name" value="DNA breaking-rejoining enzymes"/>
    <property type="match status" value="1"/>
</dbReference>
<dbReference type="Proteomes" id="UP000694403">
    <property type="component" value="Unplaced"/>
</dbReference>
<evidence type="ECO:0000256" key="2">
    <source>
        <dbReference type="SAM" id="MobiDB-lite"/>
    </source>
</evidence>
<dbReference type="CDD" id="cd07936">
    <property type="entry name" value="SCAN"/>
    <property type="match status" value="1"/>
</dbReference>
<sequence>EGRDSGLKPVPRSPWDLEAGDGAKVKGAVLRRHDRETQRQRFRGFCYQEAEGPREVYGRLWELSHRWLQPETRTKEQVLELLVLEQFLSLLPEEMQSWVRERGPESGQEAVALLPRRAPRWRGDRAWGRSRQLLPSPCATERAPGRGSKWRMA</sequence>
<accession>A0A8C3SCK7</accession>
<evidence type="ECO:0000256" key="1">
    <source>
        <dbReference type="ARBA" id="ARBA00023242"/>
    </source>
</evidence>
<dbReference type="SUPFAM" id="SSF47353">
    <property type="entry name" value="Retrovirus capsid dimerization domain-like"/>
    <property type="match status" value="1"/>
</dbReference>
<reference evidence="4" key="2">
    <citation type="submission" date="2025-09" db="UniProtKB">
        <authorList>
            <consortium name="Ensembl"/>
        </authorList>
    </citation>
    <scope>IDENTIFICATION</scope>
</reference>
<dbReference type="FunFam" id="1.10.4020.10:FF:000001">
    <property type="entry name" value="zinc finger protein 263 isoform X1"/>
    <property type="match status" value="1"/>
</dbReference>